<evidence type="ECO:0000256" key="6">
    <source>
        <dbReference type="PROSITE-ProRule" id="PRU00089"/>
    </source>
</evidence>
<dbReference type="PANTHER" id="PTHR11829:SF388">
    <property type="entry name" value="FORK HEAD DOMAIN-CONTAINING PROTEIN L1-RELATED"/>
    <property type="match status" value="1"/>
</dbReference>
<feature type="domain" description="Fork-head" evidence="8">
    <location>
        <begin position="83"/>
        <end position="177"/>
    </location>
</feature>
<dbReference type="FunFam" id="1.10.10.10:FF:000016">
    <property type="entry name" value="Forkhead box protein I1"/>
    <property type="match status" value="1"/>
</dbReference>
<dbReference type="InterPro" id="IPR001766">
    <property type="entry name" value="Fork_head_dom"/>
</dbReference>
<dbReference type="InterPro" id="IPR030456">
    <property type="entry name" value="TF_fork_head_CS_2"/>
</dbReference>
<dbReference type="Pfam" id="PF00250">
    <property type="entry name" value="Forkhead"/>
    <property type="match status" value="1"/>
</dbReference>
<evidence type="ECO:0000256" key="7">
    <source>
        <dbReference type="SAM" id="MobiDB-lite"/>
    </source>
</evidence>
<dbReference type="InterPro" id="IPR050211">
    <property type="entry name" value="FOX_domain-containing"/>
</dbReference>
<dbReference type="AlphaFoldDB" id="A0AAV4QK79"/>
<evidence type="ECO:0000256" key="1">
    <source>
        <dbReference type="ARBA" id="ARBA00004123"/>
    </source>
</evidence>
<dbReference type="Proteomes" id="UP001054837">
    <property type="component" value="Unassembled WGS sequence"/>
</dbReference>
<dbReference type="PROSITE" id="PS00657">
    <property type="entry name" value="FORK_HEAD_1"/>
    <property type="match status" value="1"/>
</dbReference>
<feature type="compositionally biased region" description="Low complexity" evidence="7">
    <location>
        <begin position="429"/>
        <end position="449"/>
    </location>
</feature>
<evidence type="ECO:0000256" key="5">
    <source>
        <dbReference type="ARBA" id="ARBA00023242"/>
    </source>
</evidence>
<evidence type="ECO:0000256" key="3">
    <source>
        <dbReference type="ARBA" id="ARBA00023125"/>
    </source>
</evidence>
<keyword evidence="3 6" id="KW-0238">DNA-binding</keyword>
<keyword evidence="10" id="KW-1185">Reference proteome</keyword>
<feature type="compositionally biased region" description="Basic residues" evidence="7">
    <location>
        <begin position="246"/>
        <end position="257"/>
    </location>
</feature>
<organism evidence="9 10">
    <name type="scientific">Caerostris darwini</name>
    <dbReference type="NCBI Taxonomy" id="1538125"/>
    <lineage>
        <taxon>Eukaryota</taxon>
        <taxon>Metazoa</taxon>
        <taxon>Ecdysozoa</taxon>
        <taxon>Arthropoda</taxon>
        <taxon>Chelicerata</taxon>
        <taxon>Arachnida</taxon>
        <taxon>Araneae</taxon>
        <taxon>Araneomorphae</taxon>
        <taxon>Entelegynae</taxon>
        <taxon>Araneoidea</taxon>
        <taxon>Araneidae</taxon>
        <taxon>Caerostris</taxon>
    </lineage>
</organism>
<name>A0AAV4QK79_9ARAC</name>
<dbReference type="GO" id="GO:0005634">
    <property type="term" value="C:nucleus"/>
    <property type="evidence" value="ECO:0007669"/>
    <property type="project" value="UniProtKB-SubCell"/>
</dbReference>
<comment type="caution">
    <text evidence="9">The sequence shown here is derived from an EMBL/GenBank/DDBJ whole genome shotgun (WGS) entry which is preliminary data.</text>
</comment>
<evidence type="ECO:0000256" key="2">
    <source>
        <dbReference type="ARBA" id="ARBA00023015"/>
    </source>
</evidence>
<evidence type="ECO:0000256" key="4">
    <source>
        <dbReference type="ARBA" id="ARBA00023163"/>
    </source>
</evidence>
<feature type="region of interest" description="Disordered" evidence="7">
    <location>
        <begin position="425"/>
        <end position="467"/>
    </location>
</feature>
<dbReference type="SUPFAM" id="SSF46785">
    <property type="entry name" value="Winged helix' DNA-binding domain"/>
    <property type="match status" value="1"/>
</dbReference>
<dbReference type="InterPro" id="IPR036390">
    <property type="entry name" value="WH_DNA-bd_sf"/>
</dbReference>
<dbReference type="PRINTS" id="PR00053">
    <property type="entry name" value="FORKHEAD"/>
</dbReference>
<dbReference type="InterPro" id="IPR036388">
    <property type="entry name" value="WH-like_DNA-bd_sf"/>
</dbReference>
<keyword evidence="4" id="KW-0804">Transcription</keyword>
<dbReference type="PROSITE" id="PS50039">
    <property type="entry name" value="FORK_HEAD_3"/>
    <property type="match status" value="1"/>
</dbReference>
<dbReference type="CDD" id="cd20045">
    <property type="entry name" value="FH_FOXC2"/>
    <property type="match status" value="1"/>
</dbReference>
<dbReference type="PANTHER" id="PTHR11829">
    <property type="entry name" value="FORKHEAD BOX PROTEIN"/>
    <property type="match status" value="1"/>
</dbReference>
<feature type="compositionally biased region" description="Basic and acidic residues" evidence="7">
    <location>
        <begin position="182"/>
        <end position="206"/>
    </location>
</feature>
<dbReference type="PROSITE" id="PS00658">
    <property type="entry name" value="FORK_HEAD_2"/>
    <property type="match status" value="1"/>
</dbReference>
<dbReference type="Gene3D" id="1.10.10.10">
    <property type="entry name" value="Winged helix-like DNA-binding domain superfamily/Winged helix DNA-binding domain"/>
    <property type="match status" value="1"/>
</dbReference>
<dbReference type="EMBL" id="BPLQ01004710">
    <property type="protein sequence ID" value="GIY10093.1"/>
    <property type="molecule type" value="Genomic_DNA"/>
</dbReference>
<evidence type="ECO:0000259" key="8">
    <source>
        <dbReference type="PROSITE" id="PS50039"/>
    </source>
</evidence>
<protein>
    <submittedName>
        <fullName evidence="9">Forkhead box protein C2</fullName>
    </submittedName>
</protein>
<feature type="region of interest" description="Disordered" evidence="7">
    <location>
        <begin position="180"/>
        <end position="260"/>
    </location>
</feature>
<proteinExistence type="predicted"/>
<dbReference type="GO" id="GO:0000978">
    <property type="term" value="F:RNA polymerase II cis-regulatory region sequence-specific DNA binding"/>
    <property type="evidence" value="ECO:0007669"/>
    <property type="project" value="TreeGrafter"/>
</dbReference>
<sequence length="467" mass="51397">MHPLYGEHHGYYRYDGYPGMGMNSAGNGVMPAAYTTGQHQQQAVERYGATAVVRPSPYASPYAAATGGMHQTTTTQPSKDMVKPPFSYIALITMAIQNSPEKKITLNGIYQYIIDRFPFYRENKQGWQNSIRHNLSLNDCFVKVPRDDKKPGKGSYWTLDPDSANMFDNGSFLRRRRRFKKKDALREKEENTLKKQQPSKREEQGKESVQAEQTGSNLAMKTNSVVPNNNIETSSAGSSRGDRHSVSPHHRSNHHMHLPCNVTPKVEPMDEDLVDHRHNNPLYNPSCMQRLMMTNDCKYDRMKASPAIQSNNISPVTTSSYVDASVVDGTSLSSFSVDLLVRDPRVHSPANPMSDAVINSLSSRSGVNSTLRSCSSTNGLNALSYGSRNSGYNCSALTMPPCSASPNSSALNYNCSVSPNCGYERESGRSSVVSRSGVRTGSNNSSSSGLINTGLEETGQYNMSTPI</sequence>
<dbReference type="GO" id="GO:0030154">
    <property type="term" value="P:cell differentiation"/>
    <property type="evidence" value="ECO:0007669"/>
    <property type="project" value="TreeGrafter"/>
</dbReference>
<accession>A0AAV4QK79</accession>
<evidence type="ECO:0000313" key="9">
    <source>
        <dbReference type="EMBL" id="GIY10093.1"/>
    </source>
</evidence>
<keyword evidence="5 6" id="KW-0539">Nucleus</keyword>
<reference evidence="9 10" key="1">
    <citation type="submission" date="2021-06" db="EMBL/GenBank/DDBJ databases">
        <title>Caerostris darwini draft genome.</title>
        <authorList>
            <person name="Kono N."/>
            <person name="Arakawa K."/>
        </authorList>
    </citation>
    <scope>NUCLEOTIDE SEQUENCE [LARGE SCALE GENOMIC DNA]</scope>
</reference>
<comment type="subcellular location">
    <subcellularLocation>
        <location evidence="1 6">Nucleus</location>
    </subcellularLocation>
</comment>
<feature type="DNA-binding region" description="Fork-head" evidence="6">
    <location>
        <begin position="83"/>
        <end position="177"/>
    </location>
</feature>
<dbReference type="GO" id="GO:0000981">
    <property type="term" value="F:DNA-binding transcription factor activity, RNA polymerase II-specific"/>
    <property type="evidence" value="ECO:0007669"/>
    <property type="project" value="TreeGrafter"/>
</dbReference>
<feature type="compositionally biased region" description="Polar residues" evidence="7">
    <location>
        <begin position="210"/>
        <end position="238"/>
    </location>
</feature>
<dbReference type="InterPro" id="IPR018122">
    <property type="entry name" value="TF_fork_head_CS_1"/>
</dbReference>
<dbReference type="SMART" id="SM00339">
    <property type="entry name" value="FH"/>
    <property type="match status" value="1"/>
</dbReference>
<gene>
    <name evidence="9" type="primary">Foxc2</name>
    <name evidence="9" type="ORF">CDAR_550871</name>
</gene>
<evidence type="ECO:0000313" key="10">
    <source>
        <dbReference type="Proteomes" id="UP001054837"/>
    </source>
</evidence>
<keyword evidence="2" id="KW-0805">Transcription regulation</keyword>
<dbReference type="GO" id="GO:0009653">
    <property type="term" value="P:anatomical structure morphogenesis"/>
    <property type="evidence" value="ECO:0007669"/>
    <property type="project" value="TreeGrafter"/>
</dbReference>